<protein>
    <submittedName>
        <fullName evidence="1">Class I SAM-dependent methyltransferase</fullName>
    </submittedName>
</protein>
<evidence type="ECO:0000313" key="1">
    <source>
        <dbReference type="EMBL" id="MCT2401509.1"/>
    </source>
</evidence>
<sequence>MASRLKSRININIGQFASTKPLSPYFGFDRGLPVDRYYIEDFLARNQSDIQGTVLEVGDAAYSRQYGGERIKVQDVLHVSADNPEATIVGDMSQEGVLPEGHFDCLVLTQTLHLIYDMPAAVRQMRRALRPGGVALVTVPGITPVDTGEWGHCWYWSLTPAAARKMFEEAFGEANVTVSAYGNVYAATSFLHGAALSEVRKEKLLPYDPAYPVVVCVRAVAT</sequence>
<dbReference type="GO" id="GO:0008168">
    <property type="term" value="F:methyltransferase activity"/>
    <property type="evidence" value="ECO:0007669"/>
    <property type="project" value="UniProtKB-KW"/>
</dbReference>
<proteinExistence type="predicted"/>
<organism evidence="1 2">
    <name type="scientific">Novosphingobium mangrovi</name>
    <name type="common">ex Huang et al. 2023</name>
    <dbReference type="NCBI Taxonomy" id="2976432"/>
    <lineage>
        <taxon>Bacteria</taxon>
        <taxon>Pseudomonadati</taxon>
        <taxon>Pseudomonadota</taxon>
        <taxon>Alphaproteobacteria</taxon>
        <taxon>Sphingomonadales</taxon>
        <taxon>Sphingomonadaceae</taxon>
        <taxon>Novosphingobium</taxon>
    </lineage>
</organism>
<dbReference type="GO" id="GO:0032259">
    <property type="term" value="P:methylation"/>
    <property type="evidence" value="ECO:0007669"/>
    <property type="project" value="UniProtKB-KW"/>
</dbReference>
<dbReference type="SUPFAM" id="SSF53335">
    <property type="entry name" value="S-adenosyl-L-methionine-dependent methyltransferases"/>
    <property type="match status" value="1"/>
</dbReference>
<keyword evidence="1" id="KW-0808">Transferase</keyword>
<reference evidence="1" key="1">
    <citation type="submission" date="2022-09" db="EMBL/GenBank/DDBJ databases">
        <title>Novosphingobium sp. Nov., a polycyclic aromatic hydrocarbon-degrading bacterium isolated form mangrove sediments in HongKong.</title>
        <authorList>
            <person name="Hu Z."/>
        </authorList>
    </citation>
    <scope>NUCLEOTIDE SEQUENCE</scope>
    <source>
        <strain evidence="1">HK4-1</strain>
    </source>
</reference>
<dbReference type="Gene3D" id="3.40.50.150">
    <property type="entry name" value="Vaccinia Virus protein VP39"/>
    <property type="match status" value="1"/>
</dbReference>
<keyword evidence="1" id="KW-0489">Methyltransferase</keyword>
<dbReference type="EMBL" id="JANZXA010000015">
    <property type="protein sequence ID" value="MCT2401509.1"/>
    <property type="molecule type" value="Genomic_DNA"/>
</dbReference>
<dbReference type="Proteomes" id="UP001165583">
    <property type="component" value="Unassembled WGS sequence"/>
</dbReference>
<accession>A0ABT2I9R1</accession>
<dbReference type="InterPro" id="IPR029063">
    <property type="entry name" value="SAM-dependent_MTases_sf"/>
</dbReference>
<comment type="caution">
    <text evidence="1">The sequence shown here is derived from an EMBL/GenBank/DDBJ whole genome shotgun (WGS) entry which is preliminary data.</text>
</comment>
<gene>
    <name evidence="1" type="ORF">NZK81_18305</name>
</gene>
<dbReference type="Pfam" id="PF13489">
    <property type="entry name" value="Methyltransf_23"/>
    <property type="match status" value="1"/>
</dbReference>
<evidence type="ECO:0000313" key="2">
    <source>
        <dbReference type="Proteomes" id="UP001165583"/>
    </source>
</evidence>
<dbReference type="RefSeq" id="WP_260047535.1">
    <property type="nucleotide sequence ID" value="NZ_JANZXA010000015.1"/>
</dbReference>
<dbReference type="CDD" id="cd02440">
    <property type="entry name" value="AdoMet_MTases"/>
    <property type="match status" value="1"/>
</dbReference>
<name>A0ABT2I9R1_9SPHN</name>
<keyword evidence="2" id="KW-1185">Reference proteome</keyword>